<accession>A0A5S9IL27</accession>
<dbReference type="SUPFAM" id="SSF48371">
    <property type="entry name" value="ARM repeat"/>
    <property type="match status" value="1"/>
</dbReference>
<evidence type="ECO:0008006" key="4">
    <source>
        <dbReference type="Google" id="ProtNLM"/>
    </source>
</evidence>
<keyword evidence="3" id="KW-1185">Reference proteome</keyword>
<evidence type="ECO:0000313" key="3">
    <source>
        <dbReference type="Proteomes" id="UP000326354"/>
    </source>
</evidence>
<dbReference type="InterPro" id="IPR011989">
    <property type="entry name" value="ARM-like"/>
</dbReference>
<dbReference type="RefSeq" id="WP_151967707.1">
    <property type="nucleotide sequence ID" value="NZ_AP019860.1"/>
</dbReference>
<proteinExistence type="predicted"/>
<dbReference type="EMBL" id="AP019860">
    <property type="protein sequence ID" value="BBM83511.1"/>
    <property type="molecule type" value="Genomic_DNA"/>
</dbReference>
<dbReference type="Gene3D" id="1.25.10.10">
    <property type="entry name" value="Leucine-rich Repeat Variant"/>
    <property type="match status" value="1"/>
</dbReference>
<feature type="transmembrane region" description="Helical" evidence="1">
    <location>
        <begin position="37"/>
        <end position="56"/>
    </location>
</feature>
<organism evidence="2 3">
    <name type="scientific">Uabimicrobium amorphum</name>
    <dbReference type="NCBI Taxonomy" id="2596890"/>
    <lineage>
        <taxon>Bacteria</taxon>
        <taxon>Pseudomonadati</taxon>
        <taxon>Planctomycetota</taxon>
        <taxon>Candidatus Uabimicrobiia</taxon>
        <taxon>Candidatus Uabimicrobiales</taxon>
        <taxon>Candidatus Uabimicrobiaceae</taxon>
        <taxon>Candidatus Uabimicrobium</taxon>
    </lineage>
</organism>
<protein>
    <recommendedName>
        <fullName evidence="4">HEAT repeat domain-containing protein</fullName>
    </recommendedName>
</protein>
<evidence type="ECO:0000256" key="1">
    <source>
        <dbReference type="SAM" id="Phobius"/>
    </source>
</evidence>
<feature type="transmembrane region" description="Helical" evidence="1">
    <location>
        <begin position="194"/>
        <end position="214"/>
    </location>
</feature>
<dbReference type="AlphaFoldDB" id="A0A5S9IL27"/>
<reference evidence="2 3" key="1">
    <citation type="submission" date="2019-08" db="EMBL/GenBank/DDBJ databases">
        <title>Complete genome sequence of Candidatus Uab amorphum.</title>
        <authorList>
            <person name="Shiratori T."/>
            <person name="Suzuki S."/>
            <person name="Kakizawa Y."/>
            <person name="Ishida K."/>
        </authorList>
    </citation>
    <scope>NUCLEOTIDE SEQUENCE [LARGE SCALE GENOMIC DNA]</scope>
    <source>
        <strain evidence="2 3">SRT547</strain>
    </source>
</reference>
<keyword evidence="1" id="KW-0472">Membrane</keyword>
<dbReference type="KEGG" id="uam:UABAM_01863"/>
<feature type="transmembrane region" description="Helical" evidence="1">
    <location>
        <begin position="135"/>
        <end position="156"/>
    </location>
</feature>
<keyword evidence="1" id="KW-0812">Transmembrane</keyword>
<dbReference type="InterPro" id="IPR016024">
    <property type="entry name" value="ARM-type_fold"/>
</dbReference>
<name>A0A5S9IL27_UABAM</name>
<gene>
    <name evidence="2" type="ORF">UABAM_01863</name>
</gene>
<keyword evidence="1" id="KW-1133">Transmembrane helix</keyword>
<feature type="transmembrane region" description="Helical" evidence="1">
    <location>
        <begin position="226"/>
        <end position="244"/>
    </location>
</feature>
<feature type="transmembrane region" description="Helical" evidence="1">
    <location>
        <begin position="63"/>
        <end position="84"/>
    </location>
</feature>
<sequence>MKLYIGQRKYQVNVFIPIVTIITTFILFANIPARQGVAVAIFGILTMFIISLRKFILSKRVSAFLIIYQLLLFCLLHQSIYYGYGTHHYKGLARPAVFFDWLWMVIYHGFRAADIFDFLEAYHINLQTVKSASSFSSGCLIAMHWMLDIFLLTWVLNKRFVESLERYLNLWKPSLAIGFFSFFGVLIFPPIALILFICAFIFVFSVIANIITALRKANTKKMTSATFFILSVGFLLWYALFASSQKWSVIDTLLWWPLDNIIRLLDIGDTFQIMDWHLHSVPKGFWPATLALSFRVLIGIPLAAFVGRIRLKYLGGVIMQPLELLQNMSHTDDTIRQQARNKMHEMLTRSRDSIPELVSDLVFVQNEEIVREALQILEEVHPLWRGNPQNLIELMKELLEENRHDRTVNVLQMIDANWRNGEAIHQLTKYFIEHLKDKRMKIKKYAISSLGNNATQSLPILYDILKQQGTEEICCALEAIARMQQPDSFTKVVVLIAHVDPGIREVALATLDVLDNNWRSTKKNLVRSTLQDRLFRVSGLWYKISRWRTASREKRQLQTVLQELQ</sequence>
<dbReference type="Proteomes" id="UP000326354">
    <property type="component" value="Chromosome"/>
</dbReference>
<feature type="transmembrane region" description="Helical" evidence="1">
    <location>
        <begin position="168"/>
        <end position="188"/>
    </location>
</feature>
<evidence type="ECO:0000313" key="2">
    <source>
        <dbReference type="EMBL" id="BBM83511.1"/>
    </source>
</evidence>
<feature type="transmembrane region" description="Helical" evidence="1">
    <location>
        <begin position="12"/>
        <end position="31"/>
    </location>
</feature>
<feature type="transmembrane region" description="Helical" evidence="1">
    <location>
        <begin position="284"/>
        <end position="306"/>
    </location>
</feature>